<dbReference type="Gene3D" id="3.40.630.10">
    <property type="entry name" value="Zn peptidases"/>
    <property type="match status" value="1"/>
</dbReference>
<feature type="transmembrane region" description="Helical" evidence="1">
    <location>
        <begin position="326"/>
        <end position="348"/>
    </location>
</feature>
<dbReference type="SUPFAM" id="SSF53187">
    <property type="entry name" value="Zn-dependent exopeptidases"/>
    <property type="match status" value="1"/>
</dbReference>
<proteinExistence type="predicted"/>
<protein>
    <submittedName>
        <fullName evidence="2">Unannotated protein</fullName>
    </submittedName>
</protein>
<feature type="transmembrane region" description="Helical" evidence="1">
    <location>
        <begin position="520"/>
        <end position="543"/>
    </location>
</feature>
<keyword evidence="1" id="KW-0812">Transmembrane</keyword>
<keyword evidence="1" id="KW-1133">Transmembrane helix</keyword>
<sequence>MLDPRIYRAALIPVLFVFIIVAFSLENRPTPLRSQLVPAAFDGARTARMMNALAKEFPNRRPGSSGDNALAARVAGELRAALPKVRVRSVPLKDASTVDGERDLITVEAQQPGSAPGAQLVVVAARDSLGRGSPAALSGTAAMIEIARVVGLSRPRRSVTFASVSGSTGGQAGISELSSRLSRPVDAMIVLGDLAGTPTTDQVVVGWAAAPGSTPLLLTRTVATALRAETGIKAAMPLARIELARFAWPVTVGQQGPSVAAGIPTALLSASGELPPAADTPVDATRLQGFGRAALRTLTALDQNPAVKSSSPDLDLVVSRKMLPLWAIRLLVAALLLPALLTAADGFARMRRERAPVARWMVWVLGAGLPFAAAAVFLRLVGLVGGLNVTAPPAPPGSIPFGSAGWGALICALVIFTLVLLLARPAINRYFTVADSSGDPGAAMAPAFVASLASVVIWCFNPYAALLMVLPVNIWLLLGSRERPPKRLWSVFFILLPVLPVLLVGFVYASEFSLSPAGLFSFALLTMAGGTPSLVALIGWSTVAGAATAALLRAVRVDPDGGQAITVRGPASYAGPGSLGGVESAQRR</sequence>
<keyword evidence="1" id="KW-0472">Membrane</keyword>
<feature type="transmembrane region" description="Helical" evidence="1">
    <location>
        <begin position="399"/>
        <end position="423"/>
    </location>
</feature>
<feature type="transmembrane region" description="Helical" evidence="1">
    <location>
        <begin position="6"/>
        <end position="25"/>
    </location>
</feature>
<organism evidence="2">
    <name type="scientific">freshwater metagenome</name>
    <dbReference type="NCBI Taxonomy" id="449393"/>
    <lineage>
        <taxon>unclassified sequences</taxon>
        <taxon>metagenomes</taxon>
        <taxon>ecological metagenomes</taxon>
    </lineage>
</organism>
<reference evidence="2" key="1">
    <citation type="submission" date="2020-05" db="EMBL/GenBank/DDBJ databases">
        <authorList>
            <person name="Chiriac C."/>
            <person name="Salcher M."/>
            <person name="Ghai R."/>
            <person name="Kavagutti S V."/>
        </authorList>
    </citation>
    <scope>NUCLEOTIDE SEQUENCE</scope>
</reference>
<evidence type="ECO:0000256" key="1">
    <source>
        <dbReference type="SAM" id="Phobius"/>
    </source>
</evidence>
<dbReference type="AlphaFoldDB" id="A0A6J5Z293"/>
<accession>A0A6J5Z293</accession>
<feature type="transmembrane region" description="Helical" evidence="1">
    <location>
        <begin position="488"/>
        <end position="508"/>
    </location>
</feature>
<dbReference type="EMBL" id="CAESAN010000006">
    <property type="protein sequence ID" value="CAB4335262.1"/>
    <property type="molecule type" value="Genomic_DNA"/>
</dbReference>
<gene>
    <name evidence="2" type="ORF">UFOPK3547_00126</name>
</gene>
<feature type="transmembrane region" description="Helical" evidence="1">
    <location>
        <begin position="443"/>
        <end position="476"/>
    </location>
</feature>
<name>A0A6J5Z293_9ZZZZ</name>
<feature type="transmembrane region" description="Helical" evidence="1">
    <location>
        <begin position="360"/>
        <end position="387"/>
    </location>
</feature>
<evidence type="ECO:0000313" key="2">
    <source>
        <dbReference type="EMBL" id="CAB4335262.1"/>
    </source>
</evidence>